<proteinExistence type="predicted"/>
<dbReference type="Proteomes" id="UP000235371">
    <property type="component" value="Unassembled WGS sequence"/>
</dbReference>
<evidence type="ECO:0000313" key="2">
    <source>
        <dbReference type="EMBL" id="PMD63200.1"/>
    </source>
</evidence>
<keyword evidence="3" id="KW-1185">Reference proteome</keyword>
<dbReference type="PANTHER" id="PTHR10622:SF10">
    <property type="entry name" value="HET DOMAIN-CONTAINING PROTEIN"/>
    <property type="match status" value="1"/>
</dbReference>
<gene>
    <name evidence="2" type="ORF">K444DRAFT_716130</name>
</gene>
<dbReference type="OrthoDB" id="674604at2759"/>
<dbReference type="AlphaFoldDB" id="A0A2J6TJL9"/>
<dbReference type="EMBL" id="KZ613782">
    <property type="protein sequence ID" value="PMD63200.1"/>
    <property type="molecule type" value="Genomic_DNA"/>
</dbReference>
<evidence type="ECO:0000313" key="3">
    <source>
        <dbReference type="Proteomes" id="UP000235371"/>
    </source>
</evidence>
<accession>A0A2J6TJL9</accession>
<name>A0A2J6TJL9_9HELO</name>
<dbReference type="PANTHER" id="PTHR10622">
    <property type="entry name" value="HET DOMAIN-CONTAINING PROTEIN"/>
    <property type="match status" value="1"/>
</dbReference>
<protein>
    <recommendedName>
        <fullName evidence="1">Heterokaryon incompatibility domain-containing protein</fullName>
    </recommendedName>
</protein>
<organism evidence="2 3">
    <name type="scientific">Hyaloscypha bicolor E</name>
    <dbReference type="NCBI Taxonomy" id="1095630"/>
    <lineage>
        <taxon>Eukaryota</taxon>
        <taxon>Fungi</taxon>
        <taxon>Dikarya</taxon>
        <taxon>Ascomycota</taxon>
        <taxon>Pezizomycotina</taxon>
        <taxon>Leotiomycetes</taxon>
        <taxon>Helotiales</taxon>
        <taxon>Hyaloscyphaceae</taxon>
        <taxon>Hyaloscypha</taxon>
        <taxon>Hyaloscypha bicolor</taxon>
    </lineage>
</organism>
<dbReference type="Pfam" id="PF06985">
    <property type="entry name" value="HET"/>
    <property type="match status" value="1"/>
</dbReference>
<evidence type="ECO:0000259" key="1">
    <source>
        <dbReference type="Pfam" id="PF06985"/>
    </source>
</evidence>
<dbReference type="InterPro" id="IPR010730">
    <property type="entry name" value="HET"/>
</dbReference>
<dbReference type="InParanoid" id="A0A2J6TJL9"/>
<feature type="domain" description="Heterokaryon incompatibility" evidence="1">
    <location>
        <begin position="17"/>
        <end position="74"/>
    </location>
</feature>
<dbReference type="GeneID" id="36596451"/>
<reference evidence="2 3" key="1">
    <citation type="submission" date="2016-04" db="EMBL/GenBank/DDBJ databases">
        <title>A degradative enzymes factory behind the ericoid mycorrhizal symbiosis.</title>
        <authorList>
            <consortium name="DOE Joint Genome Institute"/>
            <person name="Martino E."/>
            <person name="Morin E."/>
            <person name="Grelet G."/>
            <person name="Kuo A."/>
            <person name="Kohler A."/>
            <person name="Daghino S."/>
            <person name="Barry K."/>
            <person name="Choi C."/>
            <person name="Cichocki N."/>
            <person name="Clum A."/>
            <person name="Copeland A."/>
            <person name="Hainaut M."/>
            <person name="Haridas S."/>
            <person name="Labutti K."/>
            <person name="Lindquist E."/>
            <person name="Lipzen A."/>
            <person name="Khouja H.-R."/>
            <person name="Murat C."/>
            <person name="Ohm R."/>
            <person name="Olson A."/>
            <person name="Spatafora J."/>
            <person name="Veneault-Fourrey C."/>
            <person name="Henrissat B."/>
            <person name="Grigoriev I."/>
            <person name="Martin F."/>
            <person name="Perotto S."/>
        </authorList>
    </citation>
    <scope>NUCLEOTIDE SEQUENCE [LARGE SCALE GENOMIC DNA]</scope>
    <source>
        <strain evidence="2 3">E</strain>
    </source>
</reference>
<sequence>MVGDRKLAERKHGFPKIRRSCAQAQRDGYQYIWIDTCCIDKTSSTELSEAINSMYAWYRDSAGCYVLLADVYNSKKKGHDFFTSRWFTRGWTLQELLAPTRLQFFDRDWKSFGTKFDLIDNISTITKIDLYALTGGDLSWLSVARRISWEFLPSLNDTTRRYGLLFARNIRD</sequence>
<dbReference type="RefSeq" id="XP_024740104.1">
    <property type="nucleotide sequence ID" value="XM_024888375.1"/>
</dbReference>